<dbReference type="EMBL" id="VENJ01000009">
    <property type="protein sequence ID" value="MTJ04541.1"/>
    <property type="molecule type" value="Genomic_DNA"/>
</dbReference>
<organism evidence="11 12">
    <name type="scientific">Sediminimonas qiaohouensis</name>
    <dbReference type="NCBI Taxonomy" id="552061"/>
    <lineage>
        <taxon>Bacteria</taxon>
        <taxon>Pseudomonadati</taxon>
        <taxon>Pseudomonadota</taxon>
        <taxon>Alphaproteobacteria</taxon>
        <taxon>Rhodobacterales</taxon>
        <taxon>Roseobacteraceae</taxon>
        <taxon>Sediminimonas</taxon>
    </lineage>
</organism>
<comment type="similarity">
    <text evidence="8 9">Belongs to the TRAP transporter small permease family.</text>
</comment>
<comment type="caution">
    <text evidence="11">The sequence shown here is derived from an EMBL/GenBank/DDBJ whole genome shotgun (WGS) entry which is preliminary data.</text>
</comment>
<dbReference type="PANTHER" id="PTHR35011">
    <property type="entry name" value="2,3-DIKETO-L-GULONATE TRAP TRANSPORTER SMALL PERMEASE PROTEIN YIAM"/>
    <property type="match status" value="1"/>
</dbReference>
<keyword evidence="3" id="KW-1003">Cell membrane</keyword>
<reference evidence="11 12" key="1">
    <citation type="submission" date="2019-06" db="EMBL/GenBank/DDBJ databases">
        <title>Enrichment of Autotrophic Halophilic Microorganisms from Red Sea Brine Pool Using Microbial Electrosynthesis System.</title>
        <authorList>
            <person name="Alqahtani M.F."/>
            <person name="Bajracharya S."/>
            <person name="Katuri K.P."/>
            <person name="Ali M."/>
            <person name="Saikaly P.E."/>
        </authorList>
    </citation>
    <scope>NUCLEOTIDE SEQUENCE [LARGE SCALE GENOMIC DNA]</scope>
    <source>
        <strain evidence="11">MES6</strain>
    </source>
</reference>
<feature type="domain" description="Tripartite ATP-independent periplasmic transporters DctQ component" evidence="10">
    <location>
        <begin position="43"/>
        <end position="171"/>
    </location>
</feature>
<evidence type="ECO:0000256" key="2">
    <source>
        <dbReference type="ARBA" id="ARBA00022448"/>
    </source>
</evidence>
<dbReference type="AlphaFoldDB" id="A0A7C9M904"/>
<feature type="transmembrane region" description="Helical" evidence="9">
    <location>
        <begin position="21"/>
        <end position="44"/>
    </location>
</feature>
<proteinExistence type="inferred from homology"/>
<evidence type="ECO:0000256" key="1">
    <source>
        <dbReference type="ARBA" id="ARBA00004429"/>
    </source>
</evidence>
<dbReference type="Proteomes" id="UP000483078">
    <property type="component" value="Unassembled WGS sequence"/>
</dbReference>
<evidence type="ECO:0000256" key="9">
    <source>
        <dbReference type="RuleBase" id="RU369079"/>
    </source>
</evidence>
<comment type="subcellular location">
    <subcellularLocation>
        <location evidence="1 9">Cell inner membrane</location>
        <topology evidence="1 9">Multi-pass membrane protein</topology>
    </subcellularLocation>
</comment>
<evidence type="ECO:0000256" key="6">
    <source>
        <dbReference type="ARBA" id="ARBA00022989"/>
    </source>
</evidence>
<name>A0A7C9M904_9RHOB</name>
<dbReference type="PANTHER" id="PTHR35011:SF10">
    <property type="entry name" value="TRAP TRANSPORTER SMALL PERMEASE PROTEIN"/>
    <property type="match status" value="1"/>
</dbReference>
<feature type="transmembrane region" description="Helical" evidence="9">
    <location>
        <begin position="145"/>
        <end position="168"/>
    </location>
</feature>
<dbReference type="InterPro" id="IPR007387">
    <property type="entry name" value="TRAP_DctQ"/>
</dbReference>
<comment type="function">
    <text evidence="9">Part of the tripartite ATP-independent periplasmic (TRAP) transport system.</text>
</comment>
<evidence type="ECO:0000259" key="10">
    <source>
        <dbReference type="Pfam" id="PF04290"/>
    </source>
</evidence>
<feature type="transmembrane region" description="Helical" evidence="9">
    <location>
        <begin position="102"/>
        <end position="125"/>
    </location>
</feature>
<keyword evidence="4 9" id="KW-0997">Cell inner membrane</keyword>
<evidence type="ECO:0000256" key="5">
    <source>
        <dbReference type="ARBA" id="ARBA00022692"/>
    </source>
</evidence>
<dbReference type="InterPro" id="IPR055348">
    <property type="entry name" value="DctQ"/>
</dbReference>
<gene>
    <name evidence="11" type="ORF">FH759_07605</name>
</gene>
<dbReference type="Pfam" id="PF04290">
    <property type="entry name" value="DctQ"/>
    <property type="match status" value="1"/>
</dbReference>
<keyword evidence="2 9" id="KW-0813">Transport</keyword>
<evidence type="ECO:0000256" key="8">
    <source>
        <dbReference type="ARBA" id="ARBA00038436"/>
    </source>
</evidence>
<evidence type="ECO:0000256" key="3">
    <source>
        <dbReference type="ARBA" id="ARBA00022475"/>
    </source>
</evidence>
<comment type="subunit">
    <text evidence="9">The complex comprises the extracytoplasmic solute receptor protein and the two transmembrane proteins.</text>
</comment>
<evidence type="ECO:0000256" key="4">
    <source>
        <dbReference type="ARBA" id="ARBA00022519"/>
    </source>
</evidence>
<protein>
    <recommendedName>
        <fullName evidence="9">TRAP transporter small permease protein</fullName>
    </recommendedName>
</protein>
<sequence>MGLERPHALSQRCPMKLILRVVDLLSFIALICAGLTLVYAVSHILLETVLRSLFDTSTHVLDEFIGFAVLSITFLSLSWTLRDGSMIQVNLLTDRLPTSAKLWLNVVVASIATGLGAYFCMFLWRNLAKNWKRGAVSESVAEVPLWIPDTIVFVGACLLVLQLATMIVRPFLQIQSED</sequence>
<evidence type="ECO:0000313" key="12">
    <source>
        <dbReference type="Proteomes" id="UP000483078"/>
    </source>
</evidence>
<keyword evidence="5 9" id="KW-0812">Transmembrane</keyword>
<accession>A0A7C9M904</accession>
<keyword evidence="6 9" id="KW-1133">Transmembrane helix</keyword>
<dbReference type="GO" id="GO:0022857">
    <property type="term" value="F:transmembrane transporter activity"/>
    <property type="evidence" value="ECO:0007669"/>
    <property type="project" value="UniProtKB-UniRule"/>
</dbReference>
<keyword evidence="7 9" id="KW-0472">Membrane</keyword>
<dbReference type="GO" id="GO:0015740">
    <property type="term" value="P:C4-dicarboxylate transport"/>
    <property type="evidence" value="ECO:0007669"/>
    <property type="project" value="TreeGrafter"/>
</dbReference>
<evidence type="ECO:0000256" key="7">
    <source>
        <dbReference type="ARBA" id="ARBA00023136"/>
    </source>
</evidence>
<evidence type="ECO:0000313" key="11">
    <source>
        <dbReference type="EMBL" id="MTJ04541.1"/>
    </source>
</evidence>
<dbReference type="GO" id="GO:0005886">
    <property type="term" value="C:plasma membrane"/>
    <property type="evidence" value="ECO:0007669"/>
    <property type="project" value="UniProtKB-SubCell"/>
</dbReference>
<feature type="transmembrane region" description="Helical" evidence="9">
    <location>
        <begin position="64"/>
        <end position="81"/>
    </location>
</feature>